<proteinExistence type="predicted"/>
<evidence type="ECO:0000313" key="3">
    <source>
        <dbReference type="EMBL" id="KAL3798076.1"/>
    </source>
</evidence>
<evidence type="ECO:0000256" key="2">
    <source>
        <dbReference type="SAM" id="Phobius"/>
    </source>
</evidence>
<evidence type="ECO:0000313" key="4">
    <source>
        <dbReference type="Proteomes" id="UP001516023"/>
    </source>
</evidence>
<evidence type="ECO:0000256" key="1">
    <source>
        <dbReference type="SAM" id="MobiDB-lite"/>
    </source>
</evidence>
<name>A0ABD3QEA9_9STRA</name>
<dbReference type="AlphaFoldDB" id="A0ABD3QEA9"/>
<keyword evidence="2" id="KW-0472">Membrane</keyword>
<comment type="caution">
    <text evidence="3">The sequence shown here is derived from an EMBL/GenBank/DDBJ whole genome shotgun (WGS) entry which is preliminary data.</text>
</comment>
<gene>
    <name evidence="3" type="ORF">HJC23_012367</name>
</gene>
<keyword evidence="2" id="KW-1133">Transmembrane helix</keyword>
<sequence>MAGICFTRTSRQIMQPLPAISFFSVLFFNLPVVAFPFGKQPLRFEKRKDIRHQRFEERHIVTIGISSVGHLNDSPSSEGCKMASKNINKALQSLAASAMILCLTESASPSPCLATTSVVPTSPLAAKCDARFTNDLFHSSFLLADDALQDTADYTKELGLTPPTADRPQIMLPGNSPGRTRERTPVLQGLVYFPEQLDTKFSNQPIDYLDDVLVITAVPASQPDGSILAGAKVPLSMVRFPFMFKMYEENLMLNKLGMKDSWFGTMKSEEGEPQLEDILVVARICPSDATIFPCNDAESKRYSQGVAKVITNLPGLKEGEVVRAPASLPLQ</sequence>
<protein>
    <submittedName>
        <fullName evidence="3">Uncharacterized protein</fullName>
    </submittedName>
</protein>
<feature type="region of interest" description="Disordered" evidence="1">
    <location>
        <begin position="159"/>
        <end position="179"/>
    </location>
</feature>
<accession>A0ABD3QEA9</accession>
<organism evidence="3 4">
    <name type="scientific">Cyclotella cryptica</name>
    <dbReference type="NCBI Taxonomy" id="29204"/>
    <lineage>
        <taxon>Eukaryota</taxon>
        <taxon>Sar</taxon>
        <taxon>Stramenopiles</taxon>
        <taxon>Ochrophyta</taxon>
        <taxon>Bacillariophyta</taxon>
        <taxon>Coscinodiscophyceae</taxon>
        <taxon>Thalassiosirophycidae</taxon>
        <taxon>Stephanodiscales</taxon>
        <taxon>Stephanodiscaceae</taxon>
        <taxon>Cyclotella</taxon>
    </lineage>
</organism>
<feature type="transmembrane region" description="Helical" evidence="2">
    <location>
        <begin position="20"/>
        <end position="38"/>
    </location>
</feature>
<keyword evidence="2" id="KW-0812">Transmembrane</keyword>
<reference evidence="3 4" key="1">
    <citation type="journal article" date="2020" name="G3 (Bethesda)">
        <title>Improved Reference Genome for Cyclotella cryptica CCMP332, a Model for Cell Wall Morphogenesis, Salinity Adaptation, and Lipid Production in Diatoms (Bacillariophyta).</title>
        <authorList>
            <person name="Roberts W.R."/>
            <person name="Downey K.M."/>
            <person name="Ruck E.C."/>
            <person name="Traller J.C."/>
            <person name="Alverson A.J."/>
        </authorList>
    </citation>
    <scope>NUCLEOTIDE SEQUENCE [LARGE SCALE GENOMIC DNA]</scope>
    <source>
        <strain evidence="3 4">CCMP332</strain>
    </source>
</reference>
<keyword evidence="4" id="KW-1185">Reference proteome</keyword>
<dbReference type="EMBL" id="JABMIG020000049">
    <property type="protein sequence ID" value="KAL3798076.1"/>
    <property type="molecule type" value="Genomic_DNA"/>
</dbReference>
<dbReference type="Proteomes" id="UP001516023">
    <property type="component" value="Unassembled WGS sequence"/>
</dbReference>